<dbReference type="EMBL" id="HBHR01013272">
    <property type="protein sequence ID" value="CAD9864587.1"/>
    <property type="molecule type" value="Transcribed_RNA"/>
</dbReference>
<organism evidence="2">
    <name type="scientific">Fibrocapsa japonica</name>
    <dbReference type="NCBI Taxonomy" id="94617"/>
    <lineage>
        <taxon>Eukaryota</taxon>
        <taxon>Sar</taxon>
        <taxon>Stramenopiles</taxon>
        <taxon>Ochrophyta</taxon>
        <taxon>Raphidophyceae</taxon>
        <taxon>Chattonellales</taxon>
        <taxon>Chattonellaceae</taxon>
        <taxon>Fibrocapsa</taxon>
    </lineage>
</organism>
<dbReference type="InterPro" id="IPR014025">
    <property type="entry name" value="Glutaredoxin_subgr"/>
</dbReference>
<dbReference type="SUPFAM" id="SSF52833">
    <property type="entry name" value="Thioredoxin-like"/>
    <property type="match status" value="1"/>
</dbReference>
<dbReference type="Pfam" id="PF00462">
    <property type="entry name" value="Glutaredoxin"/>
    <property type="match status" value="1"/>
</dbReference>
<dbReference type="GO" id="GO:0015038">
    <property type="term" value="F:glutathione disulfide oxidoreductase activity"/>
    <property type="evidence" value="ECO:0007669"/>
    <property type="project" value="TreeGrafter"/>
</dbReference>
<dbReference type="InterPro" id="IPR002109">
    <property type="entry name" value="Glutaredoxin"/>
</dbReference>
<accession>A0A7S2UZM7</accession>
<dbReference type="GO" id="GO:0034599">
    <property type="term" value="P:cellular response to oxidative stress"/>
    <property type="evidence" value="ECO:0007669"/>
    <property type="project" value="TreeGrafter"/>
</dbReference>
<dbReference type="PROSITE" id="PS51354">
    <property type="entry name" value="GLUTAREDOXIN_2"/>
    <property type="match status" value="1"/>
</dbReference>
<dbReference type="InterPro" id="IPR036249">
    <property type="entry name" value="Thioredoxin-like_sf"/>
</dbReference>
<dbReference type="PANTHER" id="PTHR45694">
    <property type="entry name" value="GLUTAREDOXIN 2"/>
    <property type="match status" value="1"/>
</dbReference>
<dbReference type="PRINTS" id="PR00160">
    <property type="entry name" value="GLUTAREDOXIN"/>
</dbReference>
<reference evidence="2" key="1">
    <citation type="submission" date="2021-01" db="EMBL/GenBank/DDBJ databases">
        <authorList>
            <person name="Corre E."/>
            <person name="Pelletier E."/>
            <person name="Niang G."/>
            <person name="Scheremetjew M."/>
            <person name="Finn R."/>
            <person name="Kale V."/>
            <person name="Holt S."/>
            <person name="Cochrane G."/>
            <person name="Meng A."/>
            <person name="Brown T."/>
            <person name="Cohen L."/>
        </authorList>
    </citation>
    <scope>NUCLEOTIDE SEQUENCE</scope>
    <source>
        <strain evidence="2">CCMP1661</strain>
    </source>
</reference>
<dbReference type="AlphaFoldDB" id="A0A7S2UZM7"/>
<dbReference type="GO" id="GO:0005737">
    <property type="term" value="C:cytoplasm"/>
    <property type="evidence" value="ECO:0007669"/>
    <property type="project" value="TreeGrafter"/>
</dbReference>
<proteinExistence type="predicted"/>
<evidence type="ECO:0000313" key="2">
    <source>
        <dbReference type="EMBL" id="CAD9864587.1"/>
    </source>
</evidence>
<feature type="domain" description="Glutaredoxin" evidence="1">
    <location>
        <begin position="14"/>
        <end position="73"/>
    </location>
</feature>
<sequence length="98" mass="10286">MDFLQREISSNPCVIFSSTTCPSCDAAKAAITETGAKMVVHELDGFGEDFKNAVTQLSGMRTVPKVFIGGNCIGGAQETQGKAQTGELRALLQNAGAF</sequence>
<dbReference type="Gene3D" id="3.40.30.10">
    <property type="entry name" value="Glutaredoxin"/>
    <property type="match status" value="1"/>
</dbReference>
<name>A0A7S2UZM7_9STRA</name>
<dbReference type="PANTHER" id="PTHR45694:SF5">
    <property type="entry name" value="GLUTAREDOXIN 2"/>
    <property type="match status" value="1"/>
</dbReference>
<protein>
    <recommendedName>
        <fullName evidence="1">Glutaredoxin domain-containing protein</fullName>
    </recommendedName>
</protein>
<evidence type="ECO:0000259" key="1">
    <source>
        <dbReference type="Pfam" id="PF00462"/>
    </source>
</evidence>
<gene>
    <name evidence="2" type="ORF">FJAP1339_LOCUS6541</name>
</gene>